<sequence>MWCGFVFPHGFCKVGRRFGNHSWLAQRRSARVNYHGAERCNLLVHMTGEDRTKVKVLVVGAGLAGVTAANELHADGYDVTIIEASERFGGRIWTERDASGRAVELGATWLHGKTGNPLFECAEKLGILPPADERDPEDEDRNDDDDYWGLLKYVRSDGTLLQPDDVRRVMKLFRSFLNELKDDRAKSSLPSSVGQYLDQRWQETASSIGPHDELIFQARKELECGISGCNDLNEVSEMALKPRRFISAGCEEI</sequence>
<dbReference type="Pfam" id="PF01593">
    <property type="entry name" value="Amino_oxidase"/>
    <property type="match status" value="1"/>
</dbReference>
<evidence type="ECO:0000256" key="7">
    <source>
        <dbReference type="ARBA" id="ARBA00023002"/>
    </source>
</evidence>
<protein>
    <recommendedName>
        <fullName evidence="8">Amine oxidase domain-containing protein</fullName>
    </recommendedName>
</protein>
<dbReference type="SUPFAM" id="SSF51905">
    <property type="entry name" value="FAD/NAD(P)-binding domain"/>
    <property type="match status" value="1"/>
</dbReference>
<evidence type="ECO:0000256" key="3">
    <source>
        <dbReference type="ARBA" id="ARBA00005995"/>
    </source>
</evidence>
<keyword evidence="4" id="KW-0963">Cytoplasm</keyword>
<name>A0A7S3EJK8_9RHOD</name>
<dbReference type="EMBL" id="HBHW01034940">
    <property type="protein sequence ID" value="CAE0058817.1"/>
    <property type="molecule type" value="Transcribed_RNA"/>
</dbReference>
<dbReference type="AlphaFoldDB" id="A0A7S3EJK8"/>
<organism evidence="9">
    <name type="scientific">Rhodosorus marinus</name>
    <dbReference type="NCBI Taxonomy" id="101924"/>
    <lineage>
        <taxon>Eukaryota</taxon>
        <taxon>Rhodophyta</taxon>
        <taxon>Stylonematophyceae</taxon>
        <taxon>Stylonematales</taxon>
        <taxon>Stylonemataceae</taxon>
        <taxon>Rhodosorus</taxon>
    </lineage>
</organism>
<comment type="similarity">
    <text evidence="3">Belongs to the flavin monoamine oxidase family.</text>
</comment>
<evidence type="ECO:0000313" key="9">
    <source>
        <dbReference type="EMBL" id="CAE0058813.1"/>
    </source>
</evidence>
<dbReference type="InterPro" id="IPR036188">
    <property type="entry name" value="FAD/NAD-bd_sf"/>
</dbReference>
<evidence type="ECO:0000256" key="1">
    <source>
        <dbReference type="ARBA" id="ARBA00001974"/>
    </source>
</evidence>
<evidence type="ECO:0000256" key="2">
    <source>
        <dbReference type="ARBA" id="ARBA00004496"/>
    </source>
</evidence>
<comment type="cofactor">
    <cofactor evidence="1">
        <name>FAD</name>
        <dbReference type="ChEBI" id="CHEBI:57692"/>
    </cofactor>
</comment>
<feature type="domain" description="Amine oxidase" evidence="8">
    <location>
        <begin position="63"/>
        <end position="186"/>
    </location>
</feature>
<dbReference type="GO" id="GO:0005737">
    <property type="term" value="C:cytoplasm"/>
    <property type="evidence" value="ECO:0007669"/>
    <property type="project" value="UniProtKB-SubCell"/>
</dbReference>
<accession>A0A7S3EJK8</accession>
<evidence type="ECO:0000256" key="4">
    <source>
        <dbReference type="ARBA" id="ARBA00022490"/>
    </source>
</evidence>
<dbReference type="PANTHER" id="PTHR10742">
    <property type="entry name" value="FLAVIN MONOAMINE OXIDASE"/>
    <property type="match status" value="1"/>
</dbReference>
<dbReference type="Gene3D" id="3.50.50.60">
    <property type="entry name" value="FAD/NAD(P)-binding domain"/>
    <property type="match status" value="1"/>
</dbReference>
<comment type="subcellular location">
    <subcellularLocation>
        <location evidence="2">Cytoplasm</location>
    </subcellularLocation>
</comment>
<dbReference type="EMBL" id="HBHW01034936">
    <property type="protein sequence ID" value="CAE0058813.1"/>
    <property type="molecule type" value="Transcribed_RNA"/>
</dbReference>
<dbReference type="PANTHER" id="PTHR10742:SF405">
    <property type="entry name" value="PEROXISOMAL N(1)-ACETYL-SPERMINE_SPERMIDINE OXIDASE"/>
    <property type="match status" value="1"/>
</dbReference>
<evidence type="ECO:0000259" key="8">
    <source>
        <dbReference type="Pfam" id="PF01593"/>
    </source>
</evidence>
<keyword evidence="6" id="KW-0274">FAD</keyword>
<keyword evidence="7" id="KW-0560">Oxidoreductase</keyword>
<reference evidence="9" key="1">
    <citation type="submission" date="2021-01" db="EMBL/GenBank/DDBJ databases">
        <authorList>
            <person name="Corre E."/>
            <person name="Pelletier E."/>
            <person name="Niang G."/>
            <person name="Scheremetjew M."/>
            <person name="Finn R."/>
            <person name="Kale V."/>
            <person name="Holt S."/>
            <person name="Cochrane G."/>
            <person name="Meng A."/>
            <person name="Brown T."/>
            <person name="Cohen L."/>
        </authorList>
    </citation>
    <scope>NUCLEOTIDE SEQUENCE</scope>
    <source>
        <strain evidence="9">CCMP 769</strain>
    </source>
</reference>
<dbReference type="InterPro" id="IPR050281">
    <property type="entry name" value="Flavin_monoamine_oxidase"/>
</dbReference>
<keyword evidence="5" id="KW-0285">Flavoprotein</keyword>
<dbReference type="GO" id="GO:0046592">
    <property type="term" value="F:polyamine oxidase activity"/>
    <property type="evidence" value="ECO:0007669"/>
    <property type="project" value="TreeGrafter"/>
</dbReference>
<evidence type="ECO:0000256" key="5">
    <source>
        <dbReference type="ARBA" id="ARBA00022630"/>
    </source>
</evidence>
<dbReference type="InterPro" id="IPR002937">
    <property type="entry name" value="Amino_oxidase"/>
</dbReference>
<proteinExistence type="inferred from homology"/>
<evidence type="ECO:0000256" key="6">
    <source>
        <dbReference type="ARBA" id="ARBA00022827"/>
    </source>
</evidence>
<evidence type="ECO:0000313" key="10">
    <source>
        <dbReference type="EMBL" id="CAE0058817.1"/>
    </source>
</evidence>
<gene>
    <name evidence="9" type="ORF">RMAR00112_LOCUS26878</name>
    <name evidence="10" type="ORF">RMAR00112_LOCUS26882</name>
</gene>